<keyword evidence="2" id="KW-0540">Nuclease</keyword>
<dbReference type="Gene3D" id="1.10.30.50">
    <property type="match status" value="1"/>
</dbReference>
<dbReference type="InterPro" id="IPR003615">
    <property type="entry name" value="HNH_nuc"/>
</dbReference>
<keyword evidence="2" id="KW-0378">Hydrolase</keyword>
<evidence type="ECO:0000313" key="2">
    <source>
        <dbReference type="EMBL" id="MDR6216184.1"/>
    </source>
</evidence>
<evidence type="ECO:0000259" key="1">
    <source>
        <dbReference type="SMART" id="SM00507"/>
    </source>
</evidence>
<sequence length="221" mass="24469">MADTDYARLRIGGLGLVCLIAEPRRRGRPKGVPYVLKDSTPRVCGGGCGQSFVPRAAHSRFCSRKCQTKINNRDKQAARRDSTERPCNYCGAKFIPEYGSLRRTYCTTTCRDEAKRKVRSGSCHRRRAEKNGGKYEPVSKRKVFERDGWRCYLCGCDTPMAKSGTQDDSAPELDHVIPLAAGGDHTYENTRCACRRCNRAKGASLLGSAIHGAPRKPEGHA</sequence>
<dbReference type="Pfam" id="PF01844">
    <property type="entry name" value="HNH"/>
    <property type="match status" value="1"/>
</dbReference>
<accession>A0ABU1IG30</accession>
<dbReference type="Proteomes" id="UP001267710">
    <property type="component" value="Unassembled WGS sequence"/>
</dbReference>
<evidence type="ECO:0000313" key="3">
    <source>
        <dbReference type="Proteomes" id="UP001267710"/>
    </source>
</evidence>
<gene>
    <name evidence="2" type="ORF">QE399_003873</name>
</gene>
<protein>
    <submittedName>
        <fullName evidence="2">5-methylcytosine-specific restriction endonuclease McrA</fullName>
    </submittedName>
</protein>
<reference evidence="2 3" key="1">
    <citation type="submission" date="2023-08" db="EMBL/GenBank/DDBJ databases">
        <title>Functional and genomic diversity of the sorghum phyllosphere microbiome.</title>
        <authorList>
            <person name="Shade A."/>
        </authorList>
    </citation>
    <scope>NUCLEOTIDE SEQUENCE [LARGE SCALE GENOMIC DNA]</scope>
    <source>
        <strain evidence="2 3">SORGH_AS_0335</strain>
    </source>
</reference>
<comment type="caution">
    <text evidence="2">The sequence shown here is derived from an EMBL/GenBank/DDBJ whole genome shotgun (WGS) entry which is preliminary data.</text>
</comment>
<dbReference type="PANTHER" id="PTHR33877">
    <property type="entry name" value="SLL1193 PROTEIN"/>
    <property type="match status" value="1"/>
</dbReference>
<dbReference type="InterPro" id="IPR052892">
    <property type="entry name" value="NA-targeting_endonuclease"/>
</dbReference>
<dbReference type="RefSeq" id="WP_405043974.1">
    <property type="nucleotide sequence ID" value="NZ_JAVIZX010000001.1"/>
</dbReference>
<dbReference type="PANTHER" id="PTHR33877:SF2">
    <property type="entry name" value="OS07G0170200 PROTEIN"/>
    <property type="match status" value="1"/>
</dbReference>
<feature type="domain" description="HNH nuclease" evidence="1">
    <location>
        <begin position="138"/>
        <end position="199"/>
    </location>
</feature>
<dbReference type="GO" id="GO:0004519">
    <property type="term" value="F:endonuclease activity"/>
    <property type="evidence" value="ECO:0007669"/>
    <property type="project" value="UniProtKB-KW"/>
</dbReference>
<keyword evidence="2" id="KW-0255">Endonuclease</keyword>
<proteinExistence type="predicted"/>
<name>A0ABU1IG30_9BURK</name>
<dbReference type="CDD" id="cd00085">
    <property type="entry name" value="HNHc"/>
    <property type="match status" value="1"/>
</dbReference>
<dbReference type="EMBL" id="JAVIZX010000001">
    <property type="protein sequence ID" value="MDR6216184.1"/>
    <property type="molecule type" value="Genomic_DNA"/>
</dbReference>
<dbReference type="InterPro" id="IPR002711">
    <property type="entry name" value="HNH"/>
</dbReference>
<organism evidence="2 3">
    <name type="scientific">Paracidovorax wautersii</name>
    <dbReference type="NCBI Taxonomy" id="1177982"/>
    <lineage>
        <taxon>Bacteria</taxon>
        <taxon>Pseudomonadati</taxon>
        <taxon>Pseudomonadota</taxon>
        <taxon>Betaproteobacteria</taxon>
        <taxon>Burkholderiales</taxon>
        <taxon>Comamonadaceae</taxon>
        <taxon>Paracidovorax</taxon>
    </lineage>
</organism>
<keyword evidence="3" id="KW-1185">Reference proteome</keyword>
<dbReference type="SMART" id="SM00507">
    <property type="entry name" value="HNHc"/>
    <property type="match status" value="1"/>
</dbReference>